<dbReference type="InterPro" id="IPR011009">
    <property type="entry name" value="Kinase-like_dom_sf"/>
</dbReference>
<proteinExistence type="predicted"/>
<feature type="domain" description="Protein kinase" evidence="2">
    <location>
        <begin position="1"/>
        <end position="164"/>
    </location>
</feature>
<dbReference type="SUPFAM" id="SSF56112">
    <property type="entry name" value="Protein kinase-like (PK-like)"/>
    <property type="match status" value="1"/>
</dbReference>
<evidence type="ECO:0000313" key="3">
    <source>
        <dbReference type="EMBL" id="GBG26241.1"/>
    </source>
</evidence>
<dbReference type="PROSITE" id="PS50011">
    <property type="entry name" value="PROTEIN_KINASE_DOM"/>
    <property type="match status" value="1"/>
</dbReference>
<dbReference type="Pfam" id="PF00069">
    <property type="entry name" value="Pkinase"/>
    <property type="match status" value="1"/>
</dbReference>
<name>A0A2R5GDH9_9STRA</name>
<keyword evidence="4" id="KW-1185">Reference proteome</keyword>
<protein>
    <submittedName>
        <fullName evidence="3">SCY1-like protein 2</fullName>
    </submittedName>
</protein>
<evidence type="ECO:0000259" key="2">
    <source>
        <dbReference type="PROSITE" id="PS50011"/>
    </source>
</evidence>
<organism evidence="3 4">
    <name type="scientific">Hondaea fermentalgiana</name>
    <dbReference type="NCBI Taxonomy" id="2315210"/>
    <lineage>
        <taxon>Eukaryota</taxon>
        <taxon>Sar</taxon>
        <taxon>Stramenopiles</taxon>
        <taxon>Bigyra</taxon>
        <taxon>Labyrinthulomycetes</taxon>
        <taxon>Thraustochytrida</taxon>
        <taxon>Thraustochytriidae</taxon>
        <taxon>Hondaea</taxon>
    </lineage>
</organism>
<comment type="caution">
    <text evidence="3">The sequence shown here is derived from an EMBL/GenBank/DDBJ whole genome shotgun (WGS) entry which is preliminary data.</text>
</comment>
<dbReference type="InParanoid" id="A0A2R5GDH9"/>
<accession>A0A2R5GDH9</accession>
<feature type="region of interest" description="Disordered" evidence="1">
    <location>
        <begin position="626"/>
        <end position="660"/>
    </location>
</feature>
<feature type="region of interest" description="Disordered" evidence="1">
    <location>
        <begin position="534"/>
        <end position="599"/>
    </location>
</feature>
<dbReference type="PANTHER" id="PTHR12984">
    <property type="entry name" value="SCY1-RELATED S/T PROTEIN KINASE-LIKE"/>
    <property type="match status" value="1"/>
</dbReference>
<reference evidence="3 4" key="1">
    <citation type="submission" date="2017-12" db="EMBL/GenBank/DDBJ databases">
        <title>Sequencing, de novo assembly and annotation of complete genome of a new Thraustochytrid species, strain FCC1311.</title>
        <authorList>
            <person name="Sedici K."/>
            <person name="Godart F."/>
            <person name="Aiese Cigliano R."/>
            <person name="Sanseverino W."/>
            <person name="Barakat M."/>
            <person name="Ortet P."/>
            <person name="Marechal E."/>
            <person name="Cagnac O."/>
            <person name="Amato A."/>
        </authorList>
    </citation>
    <scope>NUCLEOTIDE SEQUENCE [LARGE SCALE GENOMIC DNA]</scope>
</reference>
<evidence type="ECO:0000313" key="4">
    <source>
        <dbReference type="Proteomes" id="UP000241890"/>
    </source>
</evidence>
<feature type="compositionally biased region" description="Polar residues" evidence="1">
    <location>
        <begin position="567"/>
        <end position="588"/>
    </location>
</feature>
<sequence length="660" mass="70950">MVHGNLSPRTIFVTPAGQWKLGGFGFLQKQRTAVGMRMQCNRLEGVYPQEVVPRYPPPPSLYHCAPELLQAPHVYNEKADIWSFGALAFEVYSQGSFVAGGGSEARDRRRLSDWHTAVVHAAQDAHTRGLDKVPQLLRHVVGRALQVMPTQRPGAREVLECAFFKQEGPLRTVIRVEGLLELADLRLQTQELTSLQTPIQELPLRLQREMVLPKIAQLSRAPELAPYCLPLLVSIARAIPREDFAILMSANLGALLRPPSGGRPVPPQLGLQIARHLSALASVGDGTFVESHVLGALGFLLESSTPQVVIAALKELVPTVNALRVHLPVRRVESVIVSGLGRVQKRVAGPPSAQGAGAAAAAHSSQQEQQQLLTSVRVHALVAVTGLLRQDAISHEMLSGSVFPLVQTCVKADRSAGVLMAAVGVLESCTKTAQTSQLGRNILPMVSSLSCEPTLSLDQFMKVSQVAKLLLEDLTRRRREELGFSRKSKVATTDSFDGEDAIAAATAVGESFTLSLPHADTSFPSPAARSSFFVASDPSEPPATSSVSSVPLAPLAPPQRQQQLQQITAASEGPTTFKPQGMSTPLVPQQQHNNQEQFQQQQGNNALGTLKPFAMAYNAPGVQAASVPLEPQQASPFAMPMKPQGRPPADSAADPFDFLS</sequence>
<evidence type="ECO:0000256" key="1">
    <source>
        <dbReference type="SAM" id="MobiDB-lite"/>
    </source>
</evidence>
<dbReference type="GO" id="GO:0005524">
    <property type="term" value="F:ATP binding"/>
    <property type="evidence" value="ECO:0007669"/>
    <property type="project" value="InterPro"/>
</dbReference>
<dbReference type="Proteomes" id="UP000241890">
    <property type="component" value="Unassembled WGS sequence"/>
</dbReference>
<dbReference type="PANTHER" id="PTHR12984:SF6">
    <property type="entry name" value="SCY1-LIKE PROTEIN 2"/>
    <property type="match status" value="1"/>
</dbReference>
<dbReference type="OrthoDB" id="79687at2759"/>
<feature type="compositionally biased region" description="Low complexity" evidence="1">
    <location>
        <begin position="589"/>
        <end position="599"/>
    </location>
</feature>
<dbReference type="InterPro" id="IPR051177">
    <property type="entry name" value="CIK-Related_Protein"/>
</dbReference>
<dbReference type="Gene3D" id="1.10.510.10">
    <property type="entry name" value="Transferase(Phosphotransferase) domain 1"/>
    <property type="match status" value="1"/>
</dbReference>
<dbReference type="InterPro" id="IPR000719">
    <property type="entry name" value="Prot_kinase_dom"/>
</dbReference>
<gene>
    <name evidence="3" type="ORF">FCC1311_024622</name>
</gene>
<dbReference type="AlphaFoldDB" id="A0A2R5GDH9"/>
<dbReference type="GO" id="GO:0004672">
    <property type="term" value="F:protein kinase activity"/>
    <property type="evidence" value="ECO:0007669"/>
    <property type="project" value="InterPro"/>
</dbReference>
<dbReference type="EMBL" id="BEYU01000019">
    <property type="protein sequence ID" value="GBG26241.1"/>
    <property type="molecule type" value="Genomic_DNA"/>
</dbReference>